<protein>
    <submittedName>
        <fullName evidence="2">Uncharacterized protein</fullName>
    </submittedName>
</protein>
<proteinExistence type="predicted"/>
<reference evidence="2 3" key="1">
    <citation type="submission" date="2021-03" db="EMBL/GenBank/DDBJ databases">
        <title>Genomic Encyclopedia of Type Strains, Phase IV (KMG-IV): sequencing the most valuable type-strain genomes for metagenomic binning, comparative biology and taxonomic classification.</title>
        <authorList>
            <person name="Goeker M."/>
        </authorList>
    </citation>
    <scope>NUCLEOTIDE SEQUENCE [LARGE SCALE GENOMIC DNA]</scope>
    <source>
        <strain evidence="2 3">DSM 101872</strain>
    </source>
</reference>
<organism evidence="2 3">
    <name type="scientific">Lactobacillus colini</name>
    <dbReference type="NCBI Taxonomy" id="1819254"/>
    <lineage>
        <taxon>Bacteria</taxon>
        <taxon>Bacillati</taxon>
        <taxon>Bacillota</taxon>
        <taxon>Bacilli</taxon>
        <taxon>Lactobacillales</taxon>
        <taxon>Lactobacillaceae</taxon>
        <taxon>Lactobacillus</taxon>
    </lineage>
</organism>
<sequence length="163" mass="17702">MHKKIRKTLLTVLSALILSAPIVGTFSSKIVNADSVESYSNNQGNETQTFIVPHNNVILENPNSISESKLGSGAIKYAIKQVLKHPRVFASYIGKFMGKGAEKAVLRSFNKEIAPRLKPLLKYTDGLEDAVAMAVYRGVKAATHNEYLANMAKVGAKIAIGLM</sequence>
<feature type="signal peptide" evidence="1">
    <location>
        <begin position="1"/>
        <end position="33"/>
    </location>
</feature>
<name>A0ABS4MF49_9LACO</name>
<evidence type="ECO:0000313" key="3">
    <source>
        <dbReference type="Proteomes" id="UP001519292"/>
    </source>
</evidence>
<keyword evidence="1" id="KW-0732">Signal</keyword>
<feature type="chain" id="PRO_5045327131" evidence="1">
    <location>
        <begin position="34"/>
        <end position="163"/>
    </location>
</feature>
<dbReference type="Proteomes" id="UP001519292">
    <property type="component" value="Unassembled WGS sequence"/>
</dbReference>
<keyword evidence="3" id="KW-1185">Reference proteome</keyword>
<accession>A0ABS4MF49</accession>
<evidence type="ECO:0000256" key="1">
    <source>
        <dbReference type="SAM" id="SignalP"/>
    </source>
</evidence>
<dbReference type="EMBL" id="JAGGLU010000008">
    <property type="protein sequence ID" value="MBP2058293.1"/>
    <property type="molecule type" value="Genomic_DNA"/>
</dbReference>
<comment type="caution">
    <text evidence="2">The sequence shown here is derived from an EMBL/GenBank/DDBJ whole genome shotgun (WGS) entry which is preliminary data.</text>
</comment>
<evidence type="ECO:0000313" key="2">
    <source>
        <dbReference type="EMBL" id="MBP2058293.1"/>
    </source>
</evidence>
<gene>
    <name evidence="2" type="ORF">J2Z60_001472</name>
</gene>
<dbReference type="RefSeq" id="WP_209687039.1">
    <property type="nucleotide sequence ID" value="NZ_JAGGLU010000008.1"/>
</dbReference>